<organism evidence="3 4">
    <name type="scientific">Lichenifustis flavocetrariae</name>
    <dbReference type="NCBI Taxonomy" id="2949735"/>
    <lineage>
        <taxon>Bacteria</taxon>
        <taxon>Pseudomonadati</taxon>
        <taxon>Pseudomonadota</taxon>
        <taxon>Alphaproteobacteria</taxon>
        <taxon>Hyphomicrobiales</taxon>
        <taxon>Lichenihabitantaceae</taxon>
        <taxon>Lichenifustis</taxon>
    </lineage>
</organism>
<dbReference type="SUPFAM" id="SSF53756">
    <property type="entry name" value="UDP-Glycosyltransferase/glycogen phosphorylase"/>
    <property type="match status" value="1"/>
</dbReference>
<dbReference type="Pfam" id="PF00201">
    <property type="entry name" value="UDPGT"/>
    <property type="match status" value="1"/>
</dbReference>
<dbReference type="PANTHER" id="PTHR48050:SF13">
    <property type="entry name" value="STEROL 3-BETA-GLUCOSYLTRANSFERASE UGT80A2"/>
    <property type="match status" value="1"/>
</dbReference>
<keyword evidence="4" id="KW-1185">Reference proteome</keyword>
<name>A0AA41YU85_9HYPH</name>
<dbReference type="InterPro" id="IPR002213">
    <property type="entry name" value="UDP_glucos_trans"/>
</dbReference>
<keyword evidence="2" id="KW-0328">Glycosyltransferase</keyword>
<evidence type="ECO:0000313" key="3">
    <source>
        <dbReference type="EMBL" id="MCW6508676.1"/>
    </source>
</evidence>
<dbReference type="GO" id="GO:0017000">
    <property type="term" value="P:antibiotic biosynthetic process"/>
    <property type="evidence" value="ECO:0007669"/>
    <property type="project" value="UniProtKB-ARBA"/>
</dbReference>
<dbReference type="GO" id="GO:0016758">
    <property type="term" value="F:hexosyltransferase activity"/>
    <property type="evidence" value="ECO:0007669"/>
    <property type="project" value="UniProtKB-ARBA"/>
</dbReference>
<evidence type="ECO:0000313" key="4">
    <source>
        <dbReference type="Proteomes" id="UP001165667"/>
    </source>
</evidence>
<proteinExistence type="inferred from homology"/>
<sequence length="434" mass="45795">MSHFAFVVPPFLGHLNPMLALSAALVEAGHRATFFGMADMEAAVGGQGGSFTGLGGITHPPGRLASMTAHMAAPGGFGLFPILADMARTTDMLCAELPEACRARRVDGIITDQLEPAGGLVAAHLGLPFVSVANALPIRRDPTLPPPFTDWPYDPSPQGLRRNRGGYRVADLLMWPMARTIARQARRLGLGKRGSLDDCLSPFADLTQIIPALDFPRSDVPPTVHACGPLRRTGPLDDVEDLRRGDRPLVFASLGTLQGGRVDLFRRIAEACADLGLHLVIAHGGRLNATEAASLPGSPIVRAFVPQQALLRHAALAITNGGLNTVLDAAAAAVPLLIVPIAFEQGAIAARVVHAGLGRSLPRRRLTRQRLSQTIREILDSADIAGRARSIAASMATAGGVSAAVAIIEAVMRTGHPFMQPEPMSSRSARLRPA</sequence>
<dbReference type="InterPro" id="IPR050426">
    <property type="entry name" value="Glycosyltransferase_28"/>
</dbReference>
<dbReference type="Gene3D" id="3.40.50.2000">
    <property type="entry name" value="Glycogen Phosphorylase B"/>
    <property type="match status" value="2"/>
</dbReference>
<dbReference type="RefSeq" id="WP_282585042.1">
    <property type="nucleotide sequence ID" value="NZ_JAMOIM010000006.1"/>
</dbReference>
<reference evidence="3" key="1">
    <citation type="submission" date="2022-05" db="EMBL/GenBank/DDBJ databases">
        <authorList>
            <person name="Pankratov T."/>
        </authorList>
    </citation>
    <scope>NUCLEOTIDE SEQUENCE</scope>
    <source>
        <strain evidence="3">BP6-180914</strain>
    </source>
</reference>
<evidence type="ECO:0000256" key="2">
    <source>
        <dbReference type="RuleBase" id="RU003718"/>
    </source>
</evidence>
<dbReference type="EMBL" id="JAMOIM010000006">
    <property type="protein sequence ID" value="MCW6508676.1"/>
    <property type="molecule type" value="Genomic_DNA"/>
</dbReference>
<dbReference type="PANTHER" id="PTHR48050">
    <property type="entry name" value="STEROL 3-BETA-GLUCOSYLTRANSFERASE"/>
    <property type="match status" value="1"/>
</dbReference>
<keyword evidence="1 2" id="KW-0808">Transferase</keyword>
<evidence type="ECO:0000256" key="1">
    <source>
        <dbReference type="ARBA" id="ARBA00022679"/>
    </source>
</evidence>
<gene>
    <name evidence="3" type="ORF">M8523_11670</name>
</gene>
<dbReference type="PROSITE" id="PS00375">
    <property type="entry name" value="UDPGT"/>
    <property type="match status" value="1"/>
</dbReference>
<comment type="similarity">
    <text evidence="2">Belongs to the UDP-glycosyltransferase family.</text>
</comment>
<dbReference type="AlphaFoldDB" id="A0AA41YU85"/>
<dbReference type="FunFam" id="3.40.50.2000:FF:000072">
    <property type="entry name" value="Glycosyl transferase"/>
    <property type="match status" value="1"/>
</dbReference>
<dbReference type="InterPro" id="IPR035595">
    <property type="entry name" value="UDP_glycos_trans_CS"/>
</dbReference>
<dbReference type="Proteomes" id="UP001165667">
    <property type="component" value="Unassembled WGS sequence"/>
</dbReference>
<comment type="caution">
    <text evidence="3">The sequence shown here is derived from an EMBL/GenBank/DDBJ whole genome shotgun (WGS) entry which is preliminary data.</text>
</comment>
<dbReference type="GO" id="GO:0008194">
    <property type="term" value="F:UDP-glycosyltransferase activity"/>
    <property type="evidence" value="ECO:0007669"/>
    <property type="project" value="InterPro"/>
</dbReference>
<protein>
    <submittedName>
        <fullName evidence="3">Glycosyltransferase</fullName>
    </submittedName>
</protein>
<dbReference type="CDD" id="cd03784">
    <property type="entry name" value="GT1_Gtf-like"/>
    <property type="match status" value="1"/>
</dbReference>
<accession>A0AA41YU85</accession>